<dbReference type="InterPro" id="IPR003010">
    <property type="entry name" value="C-N_Hydrolase"/>
</dbReference>
<sequence length="276" mass="30285">MRAAIFQMTSGVDPSANAAAITEMARHARSEGADMLFTPEMAGYLDRDRKRAAETLRTEADDPVLAAIRETAAKQGLWVHVGSLAFKDERADGRWANRSFVIDDRGEIRARYDKIHLFDVDLATGESWRESAVYGPGEQAVAVDTPWARMGLSVCYDMRFPDLYRALTNAGATVLLMPAAFTVPTGQAHWHILLRARAIEAGCFVIAPAQTGRHADGRDTYGHSLVVDPWGDVLLDMGEEIGLALADIDIARIEEVRGRVPAIANRREIARDVVIG</sequence>
<dbReference type="GO" id="GO:0016811">
    <property type="term" value="F:hydrolase activity, acting on carbon-nitrogen (but not peptide) bonds, in linear amides"/>
    <property type="evidence" value="ECO:0007669"/>
    <property type="project" value="InterPro"/>
</dbReference>
<dbReference type="Pfam" id="PF00795">
    <property type="entry name" value="CN_hydrolase"/>
    <property type="match status" value="1"/>
</dbReference>
<dbReference type="EMBL" id="AP017655">
    <property type="protein sequence ID" value="BAV64479.1"/>
    <property type="molecule type" value="Genomic_DNA"/>
</dbReference>
<gene>
    <name evidence="4" type="ORF">SCLO_1014390</name>
</gene>
<feature type="domain" description="CN hydrolase" evidence="3">
    <location>
        <begin position="1"/>
        <end position="250"/>
    </location>
</feature>
<protein>
    <submittedName>
        <fullName evidence="4">Nitrilase</fullName>
    </submittedName>
</protein>
<evidence type="ECO:0000313" key="5">
    <source>
        <dbReference type="Proteomes" id="UP000218272"/>
    </source>
</evidence>
<keyword evidence="5" id="KW-1185">Reference proteome</keyword>
<name>A0A1E1F1T3_9SPHN</name>
<keyword evidence="2" id="KW-0378">Hydrolase</keyword>
<dbReference type="PROSITE" id="PS50263">
    <property type="entry name" value="CN_HYDROLASE"/>
    <property type="match status" value="1"/>
</dbReference>
<evidence type="ECO:0000256" key="2">
    <source>
        <dbReference type="ARBA" id="ARBA00022801"/>
    </source>
</evidence>
<evidence type="ECO:0000259" key="3">
    <source>
        <dbReference type="PROSITE" id="PS50263"/>
    </source>
</evidence>
<dbReference type="Proteomes" id="UP000218272">
    <property type="component" value="Chromosome SCLO_1"/>
</dbReference>
<evidence type="ECO:0000313" key="4">
    <source>
        <dbReference type="EMBL" id="BAV64479.1"/>
    </source>
</evidence>
<dbReference type="KEGG" id="sclo:SCLO_1014390"/>
<dbReference type="InterPro" id="IPR036526">
    <property type="entry name" value="C-N_Hydrolase_sf"/>
</dbReference>
<dbReference type="InterPro" id="IPR045254">
    <property type="entry name" value="Nit1/2_C-N_Hydrolase"/>
</dbReference>
<dbReference type="CDD" id="cd07572">
    <property type="entry name" value="nit"/>
    <property type="match status" value="1"/>
</dbReference>
<dbReference type="SUPFAM" id="SSF56317">
    <property type="entry name" value="Carbon-nitrogen hydrolase"/>
    <property type="match status" value="1"/>
</dbReference>
<dbReference type="PANTHER" id="PTHR23088">
    <property type="entry name" value="NITRILASE-RELATED"/>
    <property type="match status" value="1"/>
</dbReference>
<comment type="similarity">
    <text evidence="1">Belongs to the carbon-nitrogen hydrolase superfamily. NIT1/NIT2 family.</text>
</comment>
<dbReference type="InterPro" id="IPR001110">
    <property type="entry name" value="UPF0012_CS"/>
</dbReference>
<evidence type="ECO:0000256" key="1">
    <source>
        <dbReference type="ARBA" id="ARBA00010613"/>
    </source>
</evidence>
<dbReference type="AlphaFoldDB" id="A0A1E1F1T3"/>
<dbReference type="PANTHER" id="PTHR23088:SF27">
    <property type="entry name" value="DEAMINATED GLUTATHIONE AMIDASE"/>
    <property type="match status" value="1"/>
</dbReference>
<dbReference type="Gene3D" id="3.60.110.10">
    <property type="entry name" value="Carbon-nitrogen hydrolase"/>
    <property type="match status" value="1"/>
</dbReference>
<accession>A0A1E1F1T3</accession>
<reference evidence="4 5" key="1">
    <citation type="submission" date="2016-10" db="EMBL/GenBank/DDBJ databases">
        <title>Complete Genome Sequence of the Nonylphenol-Degrading Bacterium Sphingobium cloacae JCM 10874T.</title>
        <authorList>
            <person name="Ootsuka M."/>
            <person name="Nishizawa T."/>
            <person name="Ohta H."/>
        </authorList>
    </citation>
    <scope>NUCLEOTIDE SEQUENCE [LARGE SCALE GENOMIC DNA]</scope>
    <source>
        <strain evidence="4 5">JCM 10874</strain>
    </source>
</reference>
<proteinExistence type="inferred from homology"/>
<dbReference type="RefSeq" id="WP_066516592.1">
    <property type="nucleotide sequence ID" value="NZ_AP017655.1"/>
</dbReference>
<dbReference type="PROSITE" id="PS01227">
    <property type="entry name" value="UPF0012"/>
    <property type="match status" value="1"/>
</dbReference>
<dbReference type="OrthoDB" id="9811121at2"/>
<organism evidence="4 5">
    <name type="scientific">Sphingobium cloacae</name>
    <dbReference type="NCBI Taxonomy" id="120107"/>
    <lineage>
        <taxon>Bacteria</taxon>
        <taxon>Pseudomonadati</taxon>
        <taxon>Pseudomonadota</taxon>
        <taxon>Alphaproteobacteria</taxon>
        <taxon>Sphingomonadales</taxon>
        <taxon>Sphingomonadaceae</taxon>
        <taxon>Sphingobium</taxon>
    </lineage>
</organism>